<evidence type="ECO:0000313" key="3">
    <source>
        <dbReference type="Proteomes" id="UP000244890"/>
    </source>
</evidence>
<dbReference type="EMBL" id="CP021886">
    <property type="protein sequence ID" value="AWI34957.1"/>
    <property type="molecule type" value="Genomic_DNA"/>
</dbReference>
<dbReference type="RefSeq" id="WP_108911716.1">
    <property type="nucleotide sequence ID" value="NZ_CP021886.1"/>
</dbReference>
<proteinExistence type="predicted"/>
<gene>
    <name evidence="2" type="ORF">CDV25_09440</name>
</gene>
<evidence type="ECO:0000313" key="2">
    <source>
        <dbReference type="EMBL" id="AWI34957.1"/>
    </source>
</evidence>
<protein>
    <submittedName>
        <fullName evidence="2">Uncharacterized protein</fullName>
    </submittedName>
</protein>
<feature type="coiled-coil region" evidence="1">
    <location>
        <begin position="257"/>
        <end position="295"/>
    </location>
</feature>
<accession>A0A2U8FGP4</accession>
<keyword evidence="1" id="KW-0175">Coiled coil</keyword>
<dbReference type="AlphaFoldDB" id="A0A2U8FGP4"/>
<dbReference type="KEGG" id="had:CDV25_09440"/>
<dbReference type="Proteomes" id="UP000244890">
    <property type="component" value="Chromosome"/>
</dbReference>
<reference evidence="2 3" key="1">
    <citation type="submission" date="2017-06" db="EMBL/GenBank/DDBJ databases">
        <title>Complete genome of Helicobacter apodemus.</title>
        <authorList>
            <person name="Cho S."/>
        </authorList>
    </citation>
    <scope>NUCLEOTIDE SEQUENCE [LARGE SCALE GENOMIC DNA]</scope>
    <source>
        <strain evidence="3">SNUVETPUB-15-01</strain>
    </source>
</reference>
<organism evidence="2 3">
    <name type="scientific">Helicobacter apodemus</name>
    <dbReference type="NCBI Taxonomy" id="135569"/>
    <lineage>
        <taxon>Bacteria</taxon>
        <taxon>Pseudomonadati</taxon>
        <taxon>Campylobacterota</taxon>
        <taxon>Epsilonproteobacteria</taxon>
        <taxon>Campylobacterales</taxon>
        <taxon>Helicobacteraceae</taxon>
        <taxon>Helicobacter</taxon>
    </lineage>
</organism>
<evidence type="ECO:0000256" key="1">
    <source>
        <dbReference type="SAM" id="Coils"/>
    </source>
</evidence>
<sequence length="417" mass="45907">MVTNFRLLNGSVFSAMKTDINNRNQADLAAEEERDRVKNLNNAAALVGENKFLVSDKPLGGGNGKVVLFDDPKTKQRVALSLDEANLKKLKGAFGSEDFYERKDGTIRLNGKAESFVSGWFGDIAYKQGYLEADSNKDGVISGKEKDALKTGAGSTGVFDGTTAVDEALISYIKGGDNSFGTIQDALNAILAKDKNLDGSLERIGEYQSGEEAKQWTMKAIQRAMGNGLGGFGNIMDSVMDDILADDFSGEFITDMMNKMFEDNKKLTDNIKKMMEEYRKRLMEKREKGETLEGEKSLQEIQTQQKALQTLKNNGGDMNALNAEEKKLLTNLTQKDNLNEKEMQDLQKQVDTNSFKAISEAIGVHKEDLQKVFKSSLDESDASNNNLLEADKGLISVIDSIRTQVSNGDVSLFDTMA</sequence>
<dbReference type="OrthoDB" id="5352861at2"/>
<name>A0A2U8FGP4_9HELI</name>